<sequence length="125" mass="14991">MIAESRQLITAYQKYFKRTFNYQYWLVIVNNHFDHCYAIFLYTRKVHTQLLRSYELVHFSNQDQALYQQVLADLKKTSRLSIEFRDTRHLIHPGTDIVQDTVHGHGSHANYHVQSQKKMDQDFNS</sequence>
<dbReference type="RefSeq" id="WP_235803358.1">
    <property type="nucleotide sequence ID" value="NZ_AZFX01000078.1"/>
</dbReference>
<reference evidence="1 2" key="1">
    <citation type="journal article" date="2015" name="Genome Announc.">
        <title>Expanding the biotechnology potential of lactobacilli through comparative genomics of 213 strains and associated genera.</title>
        <authorList>
            <person name="Sun Z."/>
            <person name="Harris H.M."/>
            <person name="McCann A."/>
            <person name="Guo C."/>
            <person name="Argimon S."/>
            <person name="Zhang W."/>
            <person name="Yang X."/>
            <person name="Jeffery I.B."/>
            <person name="Cooney J.C."/>
            <person name="Kagawa T.F."/>
            <person name="Liu W."/>
            <person name="Song Y."/>
            <person name="Salvetti E."/>
            <person name="Wrobel A."/>
            <person name="Rasinkangas P."/>
            <person name="Parkhill J."/>
            <person name="Rea M.C."/>
            <person name="O'Sullivan O."/>
            <person name="Ritari J."/>
            <person name="Douillard F.P."/>
            <person name="Paul Ross R."/>
            <person name="Yang R."/>
            <person name="Briner A.E."/>
            <person name="Felis G.E."/>
            <person name="de Vos W.M."/>
            <person name="Barrangou R."/>
            <person name="Klaenhammer T.R."/>
            <person name="Caufield P.W."/>
            <person name="Cui Y."/>
            <person name="Zhang H."/>
            <person name="O'Toole P.W."/>
        </authorList>
    </citation>
    <scope>NUCLEOTIDE SEQUENCE [LARGE SCALE GENOMIC DNA]</scope>
    <source>
        <strain evidence="1 2">DSM 17758</strain>
    </source>
</reference>
<accession>A0A0R1W2T0</accession>
<protein>
    <submittedName>
        <fullName evidence="1">Uncharacterized protein</fullName>
    </submittedName>
</protein>
<evidence type="ECO:0000313" key="2">
    <source>
        <dbReference type="Proteomes" id="UP000051315"/>
    </source>
</evidence>
<gene>
    <name evidence="1" type="ORF">FC15_GL000323</name>
</gene>
<proteinExistence type="predicted"/>
<dbReference type="STRING" id="1423735.FC15_GL000323"/>
<dbReference type="Proteomes" id="UP000051315">
    <property type="component" value="Unassembled WGS sequence"/>
</dbReference>
<dbReference type="PATRIC" id="fig|1423735.3.peg.331"/>
<dbReference type="EMBL" id="AZFX01000078">
    <property type="protein sequence ID" value="KRM08716.1"/>
    <property type="molecule type" value="Genomic_DNA"/>
</dbReference>
<name>A0A0R1W2T0_9LACO</name>
<dbReference type="AlphaFoldDB" id="A0A0R1W2T0"/>
<organism evidence="1 2">
    <name type="scientific">Lapidilactobacillus concavus DSM 17758</name>
    <dbReference type="NCBI Taxonomy" id="1423735"/>
    <lineage>
        <taxon>Bacteria</taxon>
        <taxon>Bacillati</taxon>
        <taxon>Bacillota</taxon>
        <taxon>Bacilli</taxon>
        <taxon>Lactobacillales</taxon>
        <taxon>Lactobacillaceae</taxon>
        <taxon>Lapidilactobacillus</taxon>
    </lineage>
</organism>
<evidence type="ECO:0000313" key="1">
    <source>
        <dbReference type="EMBL" id="KRM08716.1"/>
    </source>
</evidence>
<keyword evidence="2" id="KW-1185">Reference proteome</keyword>
<comment type="caution">
    <text evidence="1">The sequence shown here is derived from an EMBL/GenBank/DDBJ whole genome shotgun (WGS) entry which is preliminary data.</text>
</comment>